<organism evidence="2 3">
    <name type="scientific">Streptococcus himalayensis</name>
    <dbReference type="NCBI Taxonomy" id="1888195"/>
    <lineage>
        <taxon>Bacteria</taxon>
        <taxon>Bacillati</taxon>
        <taxon>Bacillota</taxon>
        <taxon>Bacilli</taxon>
        <taxon>Lactobacillales</taxon>
        <taxon>Streptococcaceae</taxon>
        <taxon>Streptococcus</taxon>
    </lineage>
</organism>
<keyword evidence="1" id="KW-0812">Transmembrane</keyword>
<evidence type="ECO:0000313" key="3">
    <source>
        <dbReference type="Proteomes" id="UP000660801"/>
    </source>
</evidence>
<evidence type="ECO:0000256" key="1">
    <source>
        <dbReference type="SAM" id="Phobius"/>
    </source>
</evidence>
<protein>
    <recommendedName>
        <fullName evidence="4">Excreted peptide</fullName>
    </recommendedName>
</protein>
<accession>A0A917A2J5</accession>
<keyword evidence="3" id="KW-1185">Reference proteome</keyword>
<dbReference type="AlphaFoldDB" id="A0A917A2J5"/>
<dbReference type="OrthoDB" id="2236528at2"/>
<reference evidence="2" key="1">
    <citation type="journal article" date="2014" name="Int. J. Syst. Evol. Microbiol.">
        <title>Complete genome sequence of Corynebacterium casei LMG S-19264T (=DSM 44701T), isolated from a smear-ripened cheese.</title>
        <authorList>
            <consortium name="US DOE Joint Genome Institute (JGI-PGF)"/>
            <person name="Walter F."/>
            <person name="Albersmeier A."/>
            <person name="Kalinowski J."/>
            <person name="Ruckert C."/>
        </authorList>
    </citation>
    <scope>NUCLEOTIDE SEQUENCE</scope>
    <source>
        <strain evidence="2">CGMCC 1.15533</strain>
    </source>
</reference>
<feature type="transmembrane region" description="Helical" evidence="1">
    <location>
        <begin position="33"/>
        <end position="54"/>
    </location>
</feature>
<evidence type="ECO:0000313" key="2">
    <source>
        <dbReference type="EMBL" id="GGE23507.1"/>
    </source>
</evidence>
<keyword evidence="1" id="KW-1133">Transmembrane helix</keyword>
<reference evidence="2" key="2">
    <citation type="submission" date="2020-09" db="EMBL/GenBank/DDBJ databases">
        <authorList>
            <person name="Sun Q."/>
            <person name="Zhou Y."/>
        </authorList>
    </citation>
    <scope>NUCLEOTIDE SEQUENCE</scope>
    <source>
        <strain evidence="2">CGMCC 1.15533</strain>
    </source>
</reference>
<proteinExistence type="predicted"/>
<dbReference type="RefSeq" id="WP_068990280.1">
    <property type="nucleotide sequence ID" value="NZ_BMJN01000001.1"/>
</dbReference>
<dbReference type="Proteomes" id="UP000660801">
    <property type="component" value="Unassembled WGS sequence"/>
</dbReference>
<name>A0A917A2J5_9STRE</name>
<keyword evidence="1" id="KW-0472">Membrane</keyword>
<gene>
    <name evidence="2" type="ORF">GCM10011510_00690</name>
</gene>
<evidence type="ECO:0008006" key="4">
    <source>
        <dbReference type="Google" id="ProtNLM"/>
    </source>
</evidence>
<comment type="caution">
    <text evidence="2">The sequence shown here is derived from an EMBL/GenBank/DDBJ whole genome shotgun (WGS) entry which is preliminary data.</text>
</comment>
<dbReference type="EMBL" id="BMJN01000001">
    <property type="protein sequence ID" value="GGE23507.1"/>
    <property type="molecule type" value="Genomic_DNA"/>
</dbReference>
<sequence>MKQVIFAAVLQALVLFILIGVLCWIIRGDFFYVYLAPLLGLVAGLVRFVGGYMLELLRPEEDKKE</sequence>